<dbReference type="Proteomes" id="UP000051789">
    <property type="component" value="Unassembled WGS sequence"/>
</dbReference>
<accession>A0A0R2C953</accession>
<sequence>MEQMANFVKKMRSFDFSMGIGETCRVSGVTPAQIRYWERKGYIRSIRHGEGQNKRYPYGSVAAIVYIKTKMDEGFTLAHAAAEAQRHFDDMEVLKRMLYRGEMSVEQHGDHADVWLGHLENDPQHDVVARVDDEHVALRLAPHAEENL</sequence>
<dbReference type="EMBL" id="AYZK01000002">
    <property type="protein sequence ID" value="KRM87602.1"/>
    <property type="molecule type" value="Genomic_DNA"/>
</dbReference>
<reference evidence="2 3" key="1">
    <citation type="journal article" date="2015" name="Genome Announc.">
        <title>Expanding the biotechnology potential of lactobacilli through comparative genomics of 213 strains and associated genera.</title>
        <authorList>
            <person name="Sun Z."/>
            <person name="Harris H.M."/>
            <person name="McCann A."/>
            <person name="Guo C."/>
            <person name="Argimon S."/>
            <person name="Zhang W."/>
            <person name="Yang X."/>
            <person name="Jeffery I.B."/>
            <person name="Cooney J.C."/>
            <person name="Kagawa T.F."/>
            <person name="Liu W."/>
            <person name="Song Y."/>
            <person name="Salvetti E."/>
            <person name="Wrobel A."/>
            <person name="Rasinkangas P."/>
            <person name="Parkhill J."/>
            <person name="Rea M.C."/>
            <person name="O'Sullivan O."/>
            <person name="Ritari J."/>
            <person name="Douillard F.P."/>
            <person name="Paul Ross R."/>
            <person name="Yang R."/>
            <person name="Briner A.E."/>
            <person name="Felis G.E."/>
            <person name="de Vos W.M."/>
            <person name="Barrangou R."/>
            <person name="Klaenhammer T.R."/>
            <person name="Caufield P.W."/>
            <person name="Cui Y."/>
            <person name="Zhang H."/>
            <person name="O'Toole P.W."/>
        </authorList>
    </citation>
    <scope>NUCLEOTIDE SEQUENCE [LARGE SCALE GENOMIC DNA]</scope>
    <source>
        <strain evidence="2 3">DSM 22698</strain>
    </source>
</reference>
<proteinExistence type="predicted"/>
<dbReference type="PATRIC" id="fig|1423810.4.peg.1144"/>
<organism evidence="2 3">
    <name type="scientific">Lacticaseibacillus thailandensis DSM 22698 = JCM 13996</name>
    <dbReference type="NCBI Taxonomy" id="1423810"/>
    <lineage>
        <taxon>Bacteria</taxon>
        <taxon>Bacillati</taxon>
        <taxon>Bacillota</taxon>
        <taxon>Bacilli</taxon>
        <taxon>Lactobacillales</taxon>
        <taxon>Lactobacillaceae</taxon>
        <taxon>Lacticaseibacillus</taxon>
    </lineage>
</organism>
<comment type="caution">
    <text evidence="2">The sequence shown here is derived from an EMBL/GenBank/DDBJ whole genome shotgun (WGS) entry which is preliminary data.</text>
</comment>
<feature type="domain" description="HTH merR-type" evidence="1">
    <location>
        <begin position="18"/>
        <end position="87"/>
    </location>
</feature>
<dbReference type="CDD" id="cd01105">
    <property type="entry name" value="HTH_GlnR-like"/>
    <property type="match status" value="1"/>
</dbReference>
<gene>
    <name evidence="2" type="ORF">FD19_GL001115</name>
</gene>
<dbReference type="AlphaFoldDB" id="A0A0R2C953"/>
<dbReference type="SMART" id="SM00422">
    <property type="entry name" value="HTH_MERR"/>
    <property type="match status" value="1"/>
</dbReference>
<dbReference type="Pfam" id="PF13411">
    <property type="entry name" value="MerR_1"/>
    <property type="match status" value="1"/>
</dbReference>
<dbReference type="SUPFAM" id="SSF46955">
    <property type="entry name" value="Putative DNA-binding domain"/>
    <property type="match status" value="1"/>
</dbReference>
<dbReference type="OrthoDB" id="9806513at2"/>
<dbReference type="GO" id="GO:0003677">
    <property type="term" value="F:DNA binding"/>
    <property type="evidence" value="ECO:0007669"/>
    <property type="project" value="InterPro"/>
</dbReference>
<dbReference type="RefSeq" id="WP_054749729.1">
    <property type="nucleotide sequence ID" value="NZ_AYZK01000002.1"/>
</dbReference>
<dbReference type="GO" id="GO:0006355">
    <property type="term" value="P:regulation of DNA-templated transcription"/>
    <property type="evidence" value="ECO:0007669"/>
    <property type="project" value="InterPro"/>
</dbReference>
<dbReference type="InterPro" id="IPR009061">
    <property type="entry name" value="DNA-bd_dom_put_sf"/>
</dbReference>
<evidence type="ECO:0000313" key="3">
    <source>
        <dbReference type="Proteomes" id="UP000051789"/>
    </source>
</evidence>
<dbReference type="InterPro" id="IPR000551">
    <property type="entry name" value="MerR-type_HTH_dom"/>
</dbReference>
<evidence type="ECO:0000259" key="1">
    <source>
        <dbReference type="SMART" id="SM00422"/>
    </source>
</evidence>
<name>A0A0R2C953_9LACO</name>
<evidence type="ECO:0000313" key="2">
    <source>
        <dbReference type="EMBL" id="KRM87602.1"/>
    </source>
</evidence>
<protein>
    <recommendedName>
        <fullName evidence="1">HTH merR-type domain-containing protein</fullName>
    </recommendedName>
</protein>
<keyword evidence="3" id="KW-1185">Reference proteome</keyword>
<dbReference type="STRING" id="1423810.FD19_GL001115"/>
<dbReference type="Gene3D" id="1.10.1660.10">
    <property type="match status" value="1"/>
</dbReference>